<organism evidence="3 4">
    <name type="scientific">Microcella pacifica</name>
    <dbReference type="NCBI Taxonomy" id="2591847"/>
    <lineage>
        <taxon>Bacteria</taxon>
        <taxon>Bacillati</taxon>
        <taxon>Actinomycetota</taxon>
        <taxon>Actinomycetes</taxon>
        <taxon>Micrococcales</taxon>
        <taxon>Microbacteriaceae</taxon>
        <taxon>Microcella</taxon>
    </lineage>
</organism>
<evidence type="ECO:0000313" key="4">
    <source>
        <dbReference type="Proteomes" id="UP000818266"/>
    </source>
</evidence>
<dbReference type="InterPro" id="IPR014710">
    <property type="entry name" value="RmlC-like_jellyroll"/>
</dbReference>
<dbReference type="SUPFAM" id="SSF47413">
    <property type="entry name" value="lambda repressor-like DNA-binding domains"/>
    <property type="match status" value="1"/>
</dbReference>
<comment type="caution">
    <text evidence="3">The sequence shown here is derived from an EMBL/GenBank/DDBJ whole genome shotgun (WGS) entry which is preliminary data.</text>
</comment>
<dbReference type="InterPro" id="IPR001387">
    <property type="entry name" value="Cro/C1-type_HTH"/>
</dbReference>
<keyword evidence="1" id="KW-0238">DNA-binding</keyword>
<dbReference type="AlphaFoldDB" id="A0A9E5JN52"/>
<dbReference type="CDD" id="cd02209">
    <property type="entry name" value="cupin_XRE_C"/>
    <property type="match status" value="1"/>
</dbReference>
<dbReference type="EMBL" id="VIKT02000006">
    <property type="protein sequence ID" value="NHF62580.1"/>
    <property type="molecule type" value="Genomic_DNA"/>
</dbReference>
<dbReference type="PANTHER" id="PTHR46797">
    <property type="entry name" value="HTH-TYPE TRANSCRIPTIONAL REGULATOR"/>
    <property type="match status" value="1"/>
</dbReference>
<dbReference type="OrthoDB" id="5114244at2"/>
<dbReference type="PROSITE" id="PS50943">
    <property type="entry name" value="HTH_CROC1"/>
    <property type="match status" value="1"/>
</dbReference>
<dbReference type="RefSeq" id="WP_152582275.1">
    <property type="nucleotide sequence ID" value="NZ_VIKT02000006.1"/>
</dbReference>
<feature type="domain" description="HTH cro/C1-type" evidence="2">
    <location>
        <begin position="17"/>
        <end position="71"/>
    </location>
</feature>
<gene>
    <name evidence="3" type="ORF">FK219_004900</name>
</gene>
<dbReference type="CDD" id="cd00093">
    <property type="entry name" value="HTH_XRE"/>
    <property type="match status" value="1"/>
</dbReference>
<dbReference type="GO" id="GO:0003677">
    <property type="term" value="F:DNA binding"/>
    <property type="evidence" value="ECO:0007669"/>
    <property type="project" value="UniProtKB-KW"/>
</dbReference>
<dbReference type="PANTHER" id="PTHR46797:SF1">
    <property type="entry name" value="METHYLPHOSPHONATE SYNTHASE"/>
    <property type="match status" value="1"/>
</dbReference>
<dbReference type="GO" id="GO:0005829">
    <property type="term" value="C:cytosol"/>
    <property type="evidence" value="ECO:0007669"/>
    <property type="project" value="TreeGrafter"/>
</dbReference>
<accession>A0A9E5JN52</accession>
<dbReference type="InterPro" id="IPR050807">
    <property type="entry name" value="TransReg_Diox_bact_type"/>
</dbReference>
<reference evidence="3 4" key="1">
    <citation type="submission" date="2019-06" db="EMBL/GenBank/DDBJ databases">
        <authorList>
            <person name="De-Chao Zhang Q."/>
        </authorList>
    </citation>
    <scope>NUCLEOTIDE SEQUENCE [LARGE SCALE GENOMIC DNA]</scope>
    <source>
        <strain evidence="3 4">KN1116</strain>
    </source>
</reference>
<evidence type="ECO:0000313" key="3">
    <source>
        <dbReference type="EMBL" id="NHF62580.1"/>
    </source>
</evidence>
<sequence length="234" mass="25597">MSQGDNDTEWAVVGERIRLARESIGMSVRELSRRVQVSASHVSQVERGLASFSVRALYNVVSELGISMDSLFEETPAPGEEPAELPADDVVATSPDTSLEEAGIVLRSTDRPTISMSSGPRWERLTAKPETKAEFIEVIYAPAPGAEPPADFIRHDGREYGIIVRGRLNVQVGFGRSVLEVGDSIAFDSSIPHRFWNSEEAEVQAVWFVLDRLDDGTQEDFPSAAGTATHLHGF</sequence>
<dbReference type="InterPro" id="IPR013096">
    <property type="entry name" value="Cupin_2"/>
</dbReference>
<reference evidence="3 4" key="2">
    <citation type="submission" date="2020-03" db="EMBL/GenBank/DDBJ databases">
        <title>Chryseoglobus sp. isolated from a deep-sea seamount.</title>
        <authorList>
            <person name="Zhang D.-C."/>
        </authorList>
    </citation>
    <scope>NUCLEOTIDE SEQUENCE [LARGE SCALE GENOMIC DNA]</scope>
    <source>
        <strain evidence="3 4">KN1116</strain>
    </source>
</reference>
<keyword evidence="4" id="KW-1185">Reference proteome</keyword>
<evidence type="ECO:0000256" key="1">
    <source>
        <dbReference type="ARBA" id="ARBA00023125"/>
    </source>
</evidence>
<protein>
    <submittedName>
        <fullName evidence="3">Cupin domain-containing protein</fullName>
    </submittedName>
</protein>
<dbReference type="SUPFAM" id="SSF51182">
    <property type="entry name" value="RmlC-like cupins"/>
    <property type="match status" value="1"/>
</dbReference>
<dbReference type="Gene3D" id="2.60.120.10">
    <property type="entry name" value="Jelly Rolls"/>
    <property type="match status" value="1"/>
</dbReference>
<dbReference type="Pfam" id="PF07883">
    <property type="entry name" value="Cupin_2"/>
    <property type="match status" value="1"/>
</dbReference>
<dbReference type="InterPro" id="IPR010982">
    <property type="entry name" value="Lambda_DNA-bd_dom_sf"/>
</dbReference>
<dbReference type="Pfam" id="PF01381">
    <property type="entry name" value="HTH_3"/>
    <property type="match status" value="1"/>
</dbReference>
<dbReference type="Gene3D" id="1.10.260.40">
    <property type="entry name" value="lambda repressor-like DNA-binding domains"/>
    <property type="match status" value="1"/>
</dbReference>
<proteinExistence type="predicted"/>
<name>A0A9E5JN52_9MICO</name>
<evidence type="ECO:0000259" key="2">
    <source>
        <dbReference type="PROSITE" id="PS50943"/>
    </source>
</evidence>
<dbReference type="GO" id="GO:0003700">
    <property type="term" value="F:DNA-binding transcription factor activity"/>
    <property type="evidence" value="ECO:0007669"/>
    <property type="project" value="TreeGrafter"/>
</dbReference>
<dbReference type="SMART" id="SM00530">
    <property type="entry name" value="HTH_XRE"/>
    <property type="match status" value="1"/>
</dbReference>
<dbReference type="Proteomes" id="UP000818266">
    <property type="component" value="Unassembled WGS sequence"/>
</dbReference>
<dbReference type="InterPro" id="IPR011051">
    <property type="entry name" value="RmlC_Cupin_sf"/>
</dbReference>